<comment type="caution">
    <text evidence="15">The sequence shown here is derived from an EMBL/GenBank/DDBJ whole genome shotgun (WGS) entry which is preliminary data.</text>
</comment>
<feature type="domain" description="ABC transporter" evidence="14">
    <location>
        <begin position="247"/>
        <end position="503"/>
    </location>
</feature>
<dbReference type="SMART" id="SM00382">
    <property type="entry name" value="AAA"/>
    <property type="match status" value="2"/>
</dbReference>
<dbReference type="PROSITE" id="PS50893">
    <property type="entry name" value="ABC_TRANSPORTER_2"/>
    <property type="match status" value="2"/>
</dbReference>
<reference evidence="15 16" key="1">
    <citation type="submission" date="2024-04" db="EMBL/GenBank/DDBJ databases">
        <title>Methanococcoides sp. LMO-2.</title>
        <authorList>
            <person name="Liang L."/>
        </authorList>
    </citation>
    <scope>NUCLEOTIDE SEQUENCE [LARGE SCALE GENOMIC DNA]</scope>
    <source>
        <strain evidence="15 16">LMO-2</strain>
    </source>
</reference>
<gene>
    <name evidence="15" type="primary">uvrA</name>
    <name evidence="15" type="ORF">WOA13_02465</name>
</gene>
<keyword evidence="4" id="KW-0677">Repeat</keyword>
<dbReference type="InterPro" id="IPR041552">
    <property type="entry name" value="UvrA_DNA-bd"/>
</dbReference>
<keyword evidence="2" id="KW-0963">Cytoplasm</keyword>
<evidence type="ECO:0000256" key="12">
    <source>
        <dbReference type="ARBA" id="ARBA00023125"/>
    </source>
</evidence>
<dbReference type="Gene3D" id="1.20.1580.10">
    <property type="entry name" value="ABC transporter ATPase like domain"/>
    <property type="match status" value="2"/>
</dbReference>
<dbReference type="SUPFAM" id="SSF52540">
    <property type="entry name" value="P-loop containing nucleoside triphosphate hydrolases"/>
    <property type="match status" value="2"/>
</dbReference>
<keyword evidence="16" id="KW-1185">Reference proteome</keyword>
<dbReference type="EMBL" id="JBCAUS010000002">
    <property type="protein sequence ID" value="MEL4304705.1"/>
    <property type="molecule type" value="Genomic_DNA"/>
</dbReference>
<evidence type="ECO:0000313" key="16">
    <source>
        <dbReference type="Proteomes" id="UP001396646"/>
    </source>
</evidence>
<dbReference type="Gene3D" id="3.30.1490.20">
    <property type="entry name" value="ATP-grasp fold, A domain"/>
    <property type="match status" value="1"/>
</dbReference>
<dbReference type="InterPro" id="IPR017871">
    <property type="entry name" value="ABC_transporter-like_CS"/>
</dbReference>
<dbReference type="InterPro" id="IPR003593">
    <property type="entry name" value="AAA+_ATPase"/>
</dbReference>
<evidence type="ECO:0000256" key="11">
    <source>
        <dbReference type="ARBA" id="ARBA00022881"/>
    </source>
</evidence>
<evidence type="ECO:0000256" key="10">
    <source>
        <dbReference type="ARBA" id="ARBA00022840"/>
    </source>
</evidence>
<dbReference type="PANTHER" id="PTHR43152">
    <property type="entry name" value="UVRABC SYSTEM PROTEIN A"/>
    <property type="match status" value="1"/>
</dbReference>
<evidence type="ECO:0000256" key="4">
    <source>
        <dbReference type="ARBA" id="ARBA00022737"/>
    </source>
</evidence>
<keyword evidence="12" id="KW-0238">DNA-binding</keyword>
<dbReference type="Gene3D" id="3.40.50.300">
    <property type="entry name" value="P-loop containing nucleotide triphosphate hydrolases"/>
    <property type="match status" value="2"/>
</dbReference>
<keyword evidence="5" id="KW-0547">Nucleotide-binding</keyword>
<evidence type="ECO:0000259" key="14">
    <source>
        <dbReference type="PROSITE" id="PS50893"/>
    </source>
</evidence>
<comment type="subcellular location">
    <subcellularLocation>
        <location evidence="1">Cytoplasm</location>
    </subcellularLocation>
</comment>
<keyword evidence="11" id="KW-0267">Excision nuclease</keyword>
<organism evidence="15 16">
    <name type="scientific">Methanococcoides cohabitans</name>
    <dbReference type="NCBI Taxonomy" id="3136559"/>
    <lineage>
        <taxon>Archaea</taxon>
        <taxon>Methanobacteriati</taxon>
        <taxon>Methanobacteriota</taxon>
        <taxon>Stenosarchaea group</taxon>
        <taxon>Methanomicrobia</taxon>
        <taxon>Methanosarcinales</taxon>
        <taxon>Methanosarcinaceae</taxon>
        <taxon>Methanococcoides</taxon>
    </lineage>
</organism>
<sequence length="840" mass="93658">MDQFIEIKGAKEHNLKNVSAKIPKNKLVVLAGPSGSGKSTFAMDILQRECQRQYMESMGLVTDGMSKPKVDEIIGLSPSIAISQRLTNRSPRSTVGTSTEILTYLRVLYAKLGERPCPNCGHIVKPVFQDDSDFEVEIEDLDDQHSDEDFQDGEFVACNNCHTKLPKLKMASFSFNKPDGFCPTCSGLGVVSTIDLTPILDKNLSIKEGAVKLWGDIFGEHYSKVFETAGKHYGIKLDASKPVKDFNEIERLVFYHGVESEEFKKLYPDKKTPKRVMDGKFEGIITFMKKKSADNIQKGISNKKIGACFKMQECSDCEGTRLRKESREVTLNNRSIVELSNYTIKELLEWTDSIPANLTEESLIIAKPVLFDIRKRILGLVNIGLDYLTIGRAMTTLSGGEAQRLRLASLLDSGLTGVLYVLDEPTTGLHPKDVDKLIHSLKKLRDLGNTVLVIEHDLDFIKEADHVIDFGPESGIEGGQIIAEGTPEEIKNNPTSITGNYLNAKNRLVNENKASVRDKISIFNAYEHNLKNVDVFIPLKELVCFTGVSGSGKSTLVFDVLNNWIMKEKVKCEKIDGLGKISRVIKVDQKPIGRASRSNVATYTDIFTPIRTLFSGLDDAKKRNLHKKHFSFNIKGGRCEKCFGLGVINLDMHFLPDTDVPCPVCHGKRFKKDVLQVKYKGYSISDILNRSIDENIEIFKSKPAIHNKLMTLKEVGLGYLELGQSTSTLSGGECQRIKLSKELGKTSDENTLFLLDEPTSGLHPRDIDKLIRLLKRIVREGNTVLIIEHSLEMVSNADWIIDLGPQGGSDGGQIIFEGTPMDIMECEASYTGKYLKSFLN</sequence>
<dbReference type="PROSITE" id="PS00211">
    <property type="entry name" value="ABC_TRANSPORTER_1"/>
    <property type="match status" value="2"/>
</dbReference>
<dbReference type="NCBIfam" id="TIGR00630">
    <property type="entry name" value="uvra"/>
    <property type="match status" value="1"/>
</dbReference>
<evidence type="ECO:0000256" key="6">
    <source>
        <dbReference type="ARBA" id="ARBA00022763"/>
    </source>
</evidence>
<dbReference type="InterPro" id="IPR027417">
    <property type="entry name" value="P-loop_NTPase"/>
</dbReference>
<evidence type="ECO:0000313" key="15">
    <source>
        <dbReference type="EMBL" id="MEL4304705.1"/>
    </source>
</evidence>
<evidence type="ECO:0000256" key="8">
    <source>
        <dbReference type="ARBA" id="ARBA00022771"/>
    </source>
</evidence>
<keyword evidence="9" id="KW-0862">Zinc</keyword>
<dbReference type="Pfam" id="PF17755">
    <property type="entry name" value="UvrA_DNA-bind"/>
    <property type="match status" value="1"/>
</dbReference>
<evidence type="ECO:0000256" key="7">
    <source>
        <dbReference type="ARBA" id="ARBA00022769"/>
    </source>
</evidence>
<evidence type="ECO:0000256" key="13">
    <source>
        <dbReference type="ARBA" id="ARBA00023204"/>
    </source>
</evidence>
<keyword evidence="8" id="KW-0863">Zinc-finger</keyword>
<dbReference type="InterPro" id="IPR003439">
    <property type="entry name" value="ABC_transporter-like_ATP-bd"/>
</dbReference>
<keyword evidence="10" id="KW-0067">ATP-binding</keyword>
<evidence type="ECO:0000256" key="9">
    <source>
        <dbReference type="ARBA" id="ARBA00022833"/>
    </source>
</evidence>
<dbReference type="Gene3D" id="1.10.8.280">
    <property type="entry name" value="ABC transporter ATPase domain-like"/>
    <property type="match status" value="1"/>
</dbReference>
<dbReference type="RefSeq" id="WP_342126413.1">
    <property type="nucleotide sequence ID" value="NZ_JBCAUS010000002.1"/>
</dbReference>
<dbReference type="InterPro" id="IPR004602">
    <property type="entry name" value="UvrA"/>
</dbReference>
<dbReference type="PANTHER" id="PTHR43152:SF1">
    <property type="entry name" value="UVRA PROTEIN"/>
    <property type="match status" value="1"/>
</dbReference>
<dbReference type="Proteomes" id="UP001396646">
    <property type="component" value="Unassembled WGS sequence"/>
</dbReference>
<keyword evidence="7" id="KW-0228">DNA excision</keyword>
<protein>
    <submittedName>
        <fullName evidence="15">Excinuclease ABC subunit UvrA</fullName>
    </submittedName>
</protein>
<proteinExistence type="predicted"/>
<name>A0ABU9KT28_9EURY</name>
<evidence type="ECO:0000256" key="2">
    <source>
        <dbReference type="ARBA" id="ARBA00022490"/>
    </source>
</evidence>
<accession>A0ABU9KT28</accession>
<evidence type="ECO:0000256" key="3">
    <source>
        <dbReference type="ARBA" id="ARBA00022723"/>
    </source>
</evidence>
<keyword evidence="13" id="KW-0234">DNA repair</keyword>
<evidence type="ECO:0000256" key="5">
    <source>
        <dbReference type="ARBA" id="ARBA00022741"/>
    </source>
</evidence>
<keyword evidence="6" id="KW-0227">DNA damage</keyword>
<evidence type="ECO:0000256" key="1">
    <source>
        <dbReference type="ARBA" id="ARBA00004496"/>
    </source>
</evidence>
<dbReference type="InterPro" id="IPR013815">
    <property type="entry name" value="ATP_grasp_subdomain_1"/>
</dbReference>
<keyword evidence="3" id="KW-0479">Metal-binding</keyword>
<feature type="domain" description="ABC transporter" evidence="14">
    <location>
        <begin position="506"/>
        <end position="836"/>
    </location>
</feature>